<feature type="region of interest" description="Disordered" evidence="1">
    <location>
        <begin position="1"/>
        <end position="109"/>
    </location>
</feature>
<dbReference type="AlphaFoldDB" id="A0AAN8I2S5"/>
<name>A0AAN8I2S5_9EURO</name>
<feature type="compositionally biased region" description="Polar residues" evidence="1">
    <location>
        <begin position="56"/>
        <end position="84"/>
    </location>
</feature>
<sequence>MKTSRKSKEKFAMAEDAAEESREETPATQSPSEAAESPGSGGRNATAEGCVEIRTSCRSTSPNMPSGNGTSGEASPVQATMSQSSRKRKGPGSRGLPKAQSKHATAREVADERRIPLGFLLKGNRIQLQVGGIDEDYLFDGSRRQLFLEAVAIAVQNTRRDRGASGQWEKCCKQADELLAQEVREKKSSEATRKKWRSIINGRRLRSGTTNRIPNDENAYEDDTEVSESEDIGRQSAALNDTAEGSRDTSDDDAQDSSLASRVPPSSSSGMSKKRARDEQVSDADKDLPISDSSQKLRMTDAQRYPHLRPDHPAWDKTFPDANSLYTYILNHFTTYKGNGNKQLRHQEYPSYFNHKGFILTPQRLSQEVLELWIRNAEDWPQDA</sequence>
<evidence type="ECO:0000256" key="1">
    <source>
        <dbReference type="SAM" id="MobiDB-lite"/>
    </source>
</evidence>
<protein>
    <submittedName>
        <fullName evidence="2">Uncharacterized protein</fullName>
    </submittedName>
</protein>
<dbReference type="Proteomes" id="UP001316803">
    <property type="component" value="Unassembled WGS sequence"/>
</dbReference>
<dbReference type="EMBL" id="JAKLMC020000018">
    <property type="protein sequence ID" value="KAK5951842.1"/>
    <property type="molecule type" value="Genomic_DNA"/>
</dbReference>
<feature type="compositionally biased region" description="Basic and acidic residues" evidence="1">
    <location>
        <begin position="9"/>
        <end position="25"/>
    </location>
</feature>
<feature type="compositionally biased region" description="Acidic residues" evidence="1">
    <location>
        <begin position="218"/>
        <end position="230"/>
    </location>
</feature>
<comment type="caution">
    <text evidence="2">The sequence shown here is derived from an EMBL/GenBank/DDBJ whole genome shotgun (WGS) entry which is preliminary data.</text>
</comment>
<reference evidence="2 3" key="1">
    <citation type="submission" date="2022-12" db="EMBL/GenBank/DDBJ databases">
        <title>Genomic features and morphological characterization of a novel Knufia sp. strain isolated from spacecraft assembly facility.</title>
        <authorList>
            <person name="Teixeira M."/>
            <person name="Chander A.M."/>
            <person name="Stajich J.E."/>
            <person name="Venkateswaran K."/>
        </authorList>
    </citation>
    <scope>NUCLEOTIDE SEQUENCE [LARGE SCALE GENOMIC DNA]</scope>
    <source>
        <strain evidence="2 3">FJI-L2-BK-P2</strain>
    </source>
</reference>
<accession>A0AAN8I2S5</accession>
<feature type="compositionally biased region" description="Basic and acidic residues" evidence="1">
    <location>
        <begin position="276"/>
        <end position="289"/>
    </location>
</feature>
<evidence type="ECO:0000313" key="2">
    <source>
        <dbReference type="EMBL" id="KAK5951842.1"/>
    </source>
</evidence>
<organism evidence="2 3">
    <name type="scientific">Knufia fluminis</name>
    <dbReference type="NCBI Taxonomy" id="191047"/>
    <lineage>
        <taxon>Eukaryota</taxon>
        <taxon>Fungi</taxon>
        <taxon>Dikarya</taxon>
        <taxon>Ascomycota</taxon>
        <taxon>Pezizomycotina</taxon>
        <taxon>Eurotiomycetes</taxon>
        <taxon>Chaetothyriomycetidae</taxon>
        <taxon>Chaetothyriales</taxon>
        <taxon>Trichomeriaceae</taxon>
        <taxon>Knufia</taxon>
    </lineage>
</organism>
<feature type="region of interest" description="Disordered" evidence="1">
    <location>
        <begin position="206"/>
        <end position="296"/>
    </location>
</feature>
<evidence type="ECO:0000313" key="3">
    <source>
        <dbReference type="Proteomes" id="UP001316803"/>
    </source>
</evidence>
<keyword evidence="3" id="KW-1185">Reference proteome</keyword>
<feature type="compositionally biased region" description="Low complexity" evidence="1">
    <location>
        <begin position="256"/>
        <end position="271"/>
    </location>
</feature>
<gene>
    <name evidence="2" type="ORF">OHC33_007134</name>
</gene>
<proteinExistence type="predicted"/>